<dbReference type="NCBIfam" id="NF002550">
    <property type="entry name" value="PRK02106.1"/>
    <property type="match status" value="1"/>
</dbReference>
<dbReference type="Gene3D" id="3.30.410.10">
    <property type="entry name" value="Cholesterol Oxidase, domain 2"/>
    <property type="match status" value="1"/>
</dbReference>
<dbReference type="InterPro" id="IPR000172">
    <property type="entry name" value="GMC_OxRdtase_N"/>
</dbReference>
<keyword evidence="12" id="KW-1185">Reference proteome</keyword>
<evidence type="ECO:0000256" key="6">
    <source>
        <dbReference type="ARBA" id="ARBA00022827"/>
    </source>
</evidence>
<dbReference type="PROSITE" id="PS00624">
    <property type="entry name" value="GMC_OXRED_2"/>
    <property type="match status" value="1"/>
</dbReference>
<protein>
    <recommendedName>
        <fullName evidence="4">L-amino-acid oxidase</fullName>
        <ecNumber evidence="4">1.4.3.2</ecNumber>
    </recommendedName>
</protein>
<dbReference type="GO" id="GO:0005743">
    <property type="term" value="C:mitochondrial inner membrane"/>
    <property type="evidence" value="ECO:0007669"/>
    <property type="project" value="TreeGrafter"/>
</dbReference>
<evidence type="ECO:0000256" key="3">
    <source>
        <dbReference type="ARBA" id="ARBA00010790"/>
    </source>
</evidence>
<comment type="similarity">
    <text evidence="2">Belongs to the flavin monoamine oxidase family. FIG1 subfamily.</text>
</comment>
<evidence type="ECO:0000313" key="12">
    <source>
        <dbReference type="Proteomes" id="UP001178461"/>
    </source>
</evidence>
<evidence type="ECO:0000256" key="7">
    <source>
        <dbReference type="ARBA" id="ARBA00023180"/>
    </source>
</evidence>
<dbReference type="EMBL" id="OX395127">
    <property type="protein sequence ID" value="CAI5767272.1"/>
    <property type="molecule type" value="Genomic_DNA"/>
</dbReference>
<name>A0AA35P0L0_9SAUR</name>
<dbReference type="GO" id="GO:0001716">
    <property type="term" value="F:L-amino-acid oxidase activity"/>
    <property type="evidence" value="ECO:0007669"/>
    <property type="project" value="UniProtKB-EC"/>
</dbReference>
<feature type="domain" description="Glucose-methanol-choline oxidoreductase N-terminal" evidence="10">
    <location>
        <begin position="536"/>
        <end position="550"/>
    </location>
</feature>
<organism evidence="11 12">
    <name type="scientific">Podarcis lilfordi</name>
    <name type="common">Lilford's wall lizard</name>
    <dbReference type="NCBI Taxonomy" id="74358"/>
    <lineage>
        <taxon>Eukaryota</taxon>
        <taxon>Metazoa</taxon>
        <taxon>Chordata</taxon>
        <taxon>Craniata</taxon>
        <taxon>Vertebrata</taxon>
        <taxon>Euteleostomi</taxon>
        <taxon>Lepidosauria</taxon>
        <taxon>Squamata</taxon>
        <taxon>Bifurcata</taxon>
        <taxon>Unidentata</taxon>
        <taxon>Episquamata</taxon>
        <taxon>Laterata</taxon>
        <taxon>Lacertibaenia</taxon>
        <taxon>Lacertidae</taxon>
        <taxon>Podarcis</taxon>
    </lineage>
</organism>
<reference evidence="11" key="1">
    <citation type="submission" date="2022-12" db="EMBL/GenBank/DDBJ databases">
        <authorList>
            <person name="Alioto T."/>
            <person name="Alioto T."/>
            <person name="Gomez Garrido J."/>
        </authorList>
    </citation>
    <scope>NUCLEOTIDE SEQUENCE</scope>
</reference>
<evidence type="ECO:0000259" key="10">
    <source>
        <dbReference type="PROSITE" id="PS00624"/>
    </source>
</evidence>
<feature type="domain" description="Glucose-methanol-choline oxidoreductase N-terminal" evidence="9">
    <location>
        <begin position="364"/>
        <end position="387"/>
    </location>
</feature>
<dbReference type="Proteomes" id="UP001178461">
    <property type="component" value="Chromosome 2"/>
</dbReference>
<keyword evidence="7" id="KW-0325">Glycoprotein</keyword>
<dbReference type="Gene3D" id="3.50.50.60">
    <property type="entry name" value="FAD/NAD(P)-binding domain"/>
    <property type="match status" value="1"/>
</dbReference>
<evidence type="ECO:0000256" key="5">
    <source>
        <dbReference type="ARBA" id="ARBA00022630"/>
    </source>
</evidence>
<comment type="similarity">
    <text evidence="3 8">Belongs to the GMC oxidoreductase family.</text>
</comment>
<dbReference type="InterPro" id="IPR036188">
    <property type="entry name" value="FAD/NAD-bd_sf"/>
</dbReference>
<evidence type="ECO:0000256" key="8">
    <source>
        <dbReference type="RuleBase" id="RU003968"/>
    </source>
</evidence>
<dbReference type="SUPFAM" id="SSF54373">
    <property type="entry name" value="FAD-linked reductases, C-terminal domain"/>
    <property type="match status" value="1"/>
</dbReference>
<dbReference type="SUPFAM" id="SSF51905">
    <property type="entry name" value="FAD/NAD(P)-binding domain"/>
    <property type="match status" value="1"/>
</dbReference>
<dbReference type="PROSITE" id="PS00623">
    <property type="entry name" value="GMC_OXRED_1"/>
    <property type="match status" value="1"/>
</dbReference>
<evidence type="ECO:0000259" key="9">
    <source>
        <dbReference type="PROSITE" id="PS00623"/>
    </source>
</evidence>
<dbReference type="GO" id="GO:0008812">
    <property type="term" value="F:choline dehydrogenase activity"/>
    <property type="evidence" value="ECO:0007669"/>
    <property type="project" value="TreeGrafter"/>
</dbReference>
<evidence type="ECO:0000313" key="11">
    <source>
        <dbReference type="EMBL" id="CAI5767272.1"/>
    </source>
</evidence>
<keyword evidence="6 8" id="KW-0274">FAD</keyword>
<evidence type="ECO:0000256" key="2">
    <source>
        <dbReference type="ARBA" id="ARBA00005465"/>
    </source>
</evidence>
<keyword evidence="5 8" id="KW-0285">Flavoprotein</keyword>
<dbReference type="Pfam" id="PF00732">
    <property type="entry name" value="GMC_oxred_N"/>
    <property type="match status" value="1"/>
</dbReference>
<gene>
    <name evidence="11" type="ORF">PODLI_1B025704</name>
</gene>
<sequence length="714" mass="79477">MLRCFLLRANCNSGTQGRHSFGALLSLPLAERERETSGEAGLLLLPTQSESKEHLDRFPENTPLSNACLPARSLDLPSARQPPVKKSCASAQRRRKGWRMSEGSCRDGGGAVGKVKWLEEKTTTTSLAQVGETAVGREKGRYEGGKKGGAGRLDEGARARQRGGFGWRESPQKRALCSPRPASRLSWLLLFTGPATPYTVYIYEKLKYLNYIVYTRRSTEENMSYLLKEFLKCGFACQMHRVGTLLIGKHTLKNSKAFSGRQLNTSQALSQVSAKNVDSFSYVIVGAGSAGCVLANRLTEDPHSTVKLLEAGPKDTILDSKQLLWKIHMPAALTYNLCDEKYNWYYHTTPQKHMDNRIMYWPRGRVWGGSSSLNAMVYIRGHAEDYNRWSKEGAVGWDYEFCLPYFKKAQTHELGADLYRGGNGPLNVSRGKTKNPLHRAFLDAAQQAGYPFTEDMNGFQQEGFGWMDMTIHKGQRWSTASAYLRPALPRPNLSAEDSTLVIKILFEGTKAIGIEYVKNGEKKKVFASKEVILSGGAINSPQLLMLSGVGNADDLKKLGIPVVCNLSGVGQNLQDHLEVYVQQKCTQPITLYKAQKPLQMVKIGLEWFWKCTGDGATAHLESGGFIRSRPGVSHPDIQFHFLPSQVIDHGRVASQLEAYQVHVGPMRSTSVGWLKLKSTDPREHPVLEPNYLSTVKQRDLVCNENCSENSCTLK</sequence>
<dbReference type="PANTHER" id="PTHR11552:SF147">
    <property type="entry name" value="CHOLINE DEHYDROGENASE, MITOCHONDRIAL"/>
    <property type="match status" value="1"/>
</dbReference>
<dbReference type="PANTHER" id="PTHR11552">
    <property type="entry name" value="GLUCOSE-METHANOL-CHOLINE GMC OXIDOREDUCTASE"/>
    <property type="match status" value="1"/>
</dbReference>
<evidence type="ECO:0000256" key="1">
    <source>
        <dbReference type="ARBA" id="ARBA00001974"/>
    </source>
</evidence>
<dbReference type="AlphaFoldDB" id="A0AA35P0L0"/>
<proteinExistence type="inferred from homology"/>
<accession>A0AA35P0L0</accession>
<dbReference type="InterPro" id="IPR012132">
    <property type="entry name" value="GMC_OxRdtase"/>
</dbReference>
<comment type="cofactor">
    <cofactor evidence="1">
        <name>FAD</name>
        <dbReference type="ChEBI" id="CHEBI:57692"/>
    </cofactor>
</comment>
<evidence type="ECO:0000256" key="4">
    <source>
        <dbReference type="ARBA" id="ARBA00012806"/>
    </source>
</evidence>
<dbReference type="EC" id="1.4.3.2" evidence="4"/>
<dbReference type="GO" id="GO:0050660">
    <property type="term" value="F:flavin adenine dinucleotide binding"/>
    <property type="evidence" value="ECO:0007669"/>
    <property type="project" value="InterPro"/>
</dbReference>